<organism evidence="2 3">
    <name type="scientific">Sphingomonas melonis</name>
    <dbReference type="NCBI Taxonomy" id="152682"/>
    <lineage>
        <taxon>Bacteria</taxon>
        <taxon>Pseudomonadati</taxon>
        <taxon>Pseudomonadota</taxon>
        <taxon>Alphaproteobacteria</taxon>
        <taxon>Sphingomonadales</taxon>
        <taxon>Sphingomonadaceae</taxon>
        <taxon>Sphingomonas</taxon>
    </lineage>
</organism>
<evidence type="ECO:0000313" key="2">
    <source>
        <dbReference type="EMBL" id="NYD89366.1"/>
    </source>
</evidence>
<dbReference type="RefSeq" id="WP_179507817.1">
    <property type="nucleotide sequence ID" value="NZ_JACCBY010000001.1"/>
</dbReference>
<keyword evidence="1" id="KW-0812">Transmembrane</keyword>
<evidence type="ECO:0000313" key="3">
    <source>
        <dbReference type="Proteomes" id="UP000517753"/>
    </source>
</evidence>
<evidence type="ECO:0000256" key="1">
    <source>
        <dbReference type="SAM" id="Phobius"/>
    </source>
</evidence>
<keyword evidence="1" id="KW-0472">Membrane</keyword>
<keyword evidence="3" id="KW-1185">Reference proteome</keyword>
<keyword evidence="1" id="KW-1133">Transmembrane helix</keyword>
<feature type="transmembrane region" description="Helical" evidence="1">
    <location>
        <begin position="99"/>
        <end position="123"/>
    </location>
</feature>
<reference evidence="2 3" key="1">
    <citation type="submission" date="2020-08" db="EMBL/GenBank/DDBJ databases">
        <title>The Agave Microbiome: Exploring the role of microbial communities in plant adaptations to desert environments.</title>
        <authorList>
            <person name="Partida-Martinez L.P."/>
        </authorList>
    </citation>
    <scope>NUCLEOTIDE SEQUENCE [LARGE SCALE GENOMIC DNA]</scope>
    <source>
        <strain evidence="2 3">AS2.3</strain>
    </source>
</reference>
<dbReference type="AlphaFoldDB" id="A0A7Y9FL82"/>
<name>A0A7Y9FL82_9SPHN</name>
<dbReference type="EMBL" id="JACCBY010000001">
    <property type="protein sequence ID" value="NYD89366.1"/>
    <property type="molecule type" value="Genomic_DNA"/>
</dbReference>
<gene>
    <name evidence="2" type="ORF">HD841_001135</name>
</gene>
<dbReference type="Proteomes" id="UP000517753">
    <property type="component" value="Unassembled WGS sequence"/>
</dbReference>
<feature type="transmembrane region" description="Helical" evidence="1">
    <location>
        <begin position="45"/>
        <end position="68"/>
    </location>
</feature>
<comment type="caution">
    <text evidence="2">The sequence shown here is derived from an EMBL/GenBank/DDBJ whole genome shotgun (WGS) entry which is preliminary data.</text>
</comment>
<protein>
    <submittedName>
        <fullName evidence="2">Uncharacterized protein</fullName>
    </submittedName>
</protein>
<sequence>MGLTLIAVLVTALLLPGIVATKAFYQVAQTKEVEPAIPSLTSADGIAQIGLLSVFVHLTYVIGLGIVATAHGPQWLAGIPLANPYVAMLVPPATIESVYALISGLFFLCLLATVLGTLAGRLVMWGGDSSIFYGPMAEVFAKTGSDQDFIIA</sequence>
<accession>A0A7Y9FL82</accession>
<proteinExistence type="predicted"/>